<dbReference type="KEGG" id="celz:E5225_10105"/>
<name>A0A4P7SJI1_9CELL</name>
<dbReference type="Proteomes" id="UP000296469">
    <property type="component" value="Chromosome"/>
</dbReference>
<dbReference type="AlphaFoldDB" id="A0A4P7SJI1"/>
<proteinExistence type="predicted"/>
<protein>
    <submittedName>
        <fullName evidence="2">Alternate-type signal peptide domain-containing protein</fullName>
    </submittedName>
</protein>
<evidence type="ECO:0000313" key="2">
    <source>
        <dbReference type="EMBL" id="QCB93858.1"/>
    </source>
</evidence>
<feature type="signal peptide" evidence="1">
    <location>
        <begin position="1"/>
        <end position="25"/>
    </location>
</feature>
<organism evidence="2 3">
    <name type="scientific">Cellulomonas shaoxiangyii</name>
    <dbReference type="NCBI Taxonomy" id="2566013"/>
    <lineage>
        <taxon>Bacteria</taxon>
        <taxon>Bacillati</taxon>
        <taxon>Actinomycetota</taxon>
        <taxon>Actinomycetes</taxon>
        <taxon>Micrococcales</taxon>
        <taxon>Cellulomonadaceae</taxon>
        <taxon>Cellulomonas</taxon>
    </lineage>
</organism>
<keyword evidence="1" id="KW-0732">Signal</keyword>
<dbReference type="RefSeq" id="WP_135973739.1">
    <property type="nucleotide sequence ID" value="NZ_CP039291.1"/>
</dbReference>
<evidence type="ECO:0000313" key="3">
    <source>
        <dbReference type="Proteomes" id="UP000296469"/>
    </source>
</evidence>
<dbReference type="NCBIfam" id="TIGR04088">
    <property type="entry name" value="cognate_SipW"/>
    <property type="match status" value="1"/>
</dbReference>
<accession>A0A4P7SJI1</accession>
<dbReference type="InterPro" id="IPR024006">
    <property type="entry name" value="Alt_signal_exp_actinobact"/>
</dbReference>
<dbReference type="InterPro" id="IPR023833">
    <property type="entry name" value="Signal_pept_SipW-depend-type"/>
</dbReference>
<dbReference type="EMBL" id="CP039291">
    <property type="protein sequence ID" value="QCB93858.1"/>
    <property type="molecule type" value="Genomic_DNA"/>
</dbReference>
<dbReference type="OrthoDB" id="4828659at2"/>
<reference evidence="2 3" key="1">
    <citation type="submission" date="2019-04" db="EMBL/GenBank/DDBJ databases">
        <title>Isolation and identification of Cellulomonas shaoxiangyii sp. Nov. isolated from feces of the Tibetan antelopes (Pantholops hodgsonii) in the Qinghai-Tibet plateau of China.</title>
        <authorList>
            <person name="Tian Z."/>
        </authorList>
    </citation>
    <scope>NUCLEOTIDE SEQUENCE [LARGE SCALE GENOMIC DNA]</scope>
    <source>
        <strain evidence="2 3">Z28</strain>
    </source>
</reference>
<keyword evidence="3" id="KW-1185">Reference proteome</keyword>
<sequence length="196" mass="20454">MKNRTKGAVAGVAGVALLAGGTTFALWSDSDDLDGGTITNGNLDVAALQTTWKDVSYDRADSPHDIDLATWQMVPGDTIEGTQGFDVALDGDNLVANLTLADTGASTLPPGVTVQYDVVQGDQVLATAPLGTPVPVELQSIDNPDELGRTEVGETLDGVADLSVVVRVSFDADNRDQVLETSTLSGLSVTLEQIRR</sequence>
<evidence type="ECO:0000256" key="1">
    <source>
        <dbReference type="SAM" id="SignalP"/>
    </source>
</evidence>
<gene>
    <name evidence="2" type="ORF">E5225_10105</name>
</gene>
<feature type="chain" id="PRO_5020326312" evidence="1">
    <location>
        <begin position="26"/>
        <end position="196"/>
    </location>
</feature>
<dbReference type="NCBIfam" id="TIGR04089">
    <property type="entry name" value="exp_by_SipW_III"/>
    <property type="match status" value="1"/>
</dbReference>